<name>A0AAN9K7P0_CLITE</name>
<proteinExistence type="predicted"/>
<feature type="transmembrane region" description="Helical" evidence="1">
    <location>
        <begin position="57"/>
        <end position="82"/>
    </location>
</feature>
<sequence>MLFCVCVDRDWGDFELLAESEEQPGTFDLVGTIVYGIDQHPYRKTFHNGTIEVVKTGAFLCVEFAFFITLGVALLVLLILWVRGQIQ</sequence>
<organism evidence="2 3">
    <name type="scientific">Clitoria ternatea</name>
    <name type="common">Butterfly pea</name>
    <dbReference type="NCBI Taxonomy" id="43366"/>
    <lineage>
        <taxon>Eukaryota</taxon>
        <taxon>Viridiplantae</taxon>
        <taxon>Streptophyta</taxon>
        <taxon>Embryophyta</taxon>
        <taxon>Tracheophyta</taxon>
        <taxon>Spermatophyta</taxon>
        <taxon>Magnoliopsida</taxon>
        <taxon>eudicotyledons</taxon>
        <taxon>Gunneridae</taxon>
        <taxon>Pentapetalae</taxon>
        <taxon>rosids</taxon>
        <taxon>fabids</taxon>
        <taxon>Fabales</taxon>
        <taxon>Fabaceae</taxon>
        <taxon>Papilionoideae</taxon>
        <taxon>50 kb inversion clade</taxon>
        <taxon>NPAAA clade</taxon>
        <taxon>indigoferoid/millettioid clade</taxon>
        <taxon>Phaseoleae</taxon>
        <taxon>Clitoria</taxon>
    </lineage>
</organism>
<reference evidence="2 3" key="1">
    <citation type="submission" date="2024-01" db="EMBL/GenBank/DDBJ databases">
        <title>The genomes of 5 underutilized Papilionoideae crops provide insights into root nodulation and disease resistance.</title>
        <authorList>
            <person name="Yuan L."/>
        </authorList>
    </citation>
    <scope>NUCLEOTIDE SEQUENCE [LARGE SCALE GENOMIC DNA]</scope>
    <source>
        <strain evidence="2">LY-2023</strain>
        <tissue evidence="2">Leaf</tissue>
    </source>
</reference>
<dbReference type="PANTHER" id="PTHR12924">
    <property type="entry name" value="TRANSLOCON-ASSOCIATED PROTEIN, ALPHA SUBUNIT"/>
    <property type="match status" value="1"/>
</dbReference>
<keyword evidence="1" id="KW-0812">Transmembrane</keyword>
<keyword evidence="1" id="KW-0472">Membrane</keyword>
<dbReference type="AlphaFoldDB" id="A0AAN9K7P0"/>
<accession>A0AAN9K7P0</accession>
<dbReference type="GO" id="GO:0005783">
    <property type="term" value="C:endoplasmic reticulum"/>
    <property type="evidence" value="ECO:0007669"/>
    <property type="project" value="TreeGrafter"/>
</dbReference>
<gene>
    <name evidence="2" type="ORF">RJT34_09769</name>
</gene>
<evidence type="ECO:0000313" key="2">
    <source>
        <dbReference type="EMBL" id="KAK7311551.1"/>
    </source>
</evidence>
<dbReference type="PANTHER" id="PTHR12924:SF0">
    <property type="entry name" value="TRANSLOCON-ASSOCIATED PROTEIN SUBUNIT ALPHA"/>
    <property type="match status" value="1"/>
</dbReference>
<evidence type="ECO:0000313" key="3">
    <source>
        <dbReference type="Proteomes" id="UP001359559"/>
    </source>
</evidence>
<dbReference type="Proteomes" id="UP001359559">
    <property type="component" value="Unassembled WGS sequence"/>
</dbReference>
<keyword evidence="3" id="KW-1185">Reference proteome</keyword>
<keyword evidence="1" id="KW-1133">Transmembrane helix</keyword>
<comment type="caution">
    <text evidence="2">The sequence shown here is derived from an EMBL/GenBank/DDBJ whole genome shotgun (WGS) entry which is preliminary data.</text>
</comment>
<protein>
    <submittedName>
        <fullName evidence="2">Uncharacterized protein</fullName>
    </submittedName>
</protein>
<dbReference type="EMBL" id="JAYKXN010000002">
    <property type="protein sequence ID" value="KAK7311551.1"/>
    <property type="molecule type" value="Genomic_DNA"/>
</dbReference>
<evidence type="ECO:0000256" key="1">
    <source>
        <dbReference type="SAM" id="Phobius"/>
    </source>
</evidence>